<dbReference type="RefSeq" id="WP_114591522.1">
    <property type="nucleotide sequence ID" value="NZ_CP031165.1"/>
</dbReference>
<dbReference type="InterPro" id="IPR045276">
    <property type="entry name" value="YbiO_bact"/>
</dbReference>
<evidence type="ECO:0000256" key="4">
    <source>
        <dbReference type="ARBA" id="ARBA00022692"/>
    </source>
</evidence>
<proteinExistence type="inferred from homology"/>
<dbReference type="AlphaFoldDB" id="A0A346XXK2"/>
<dbReference type="FunFam" id="2.30.30.60:FF:000001">
    <property type="entry name" value="MscS Mechanosensitive ion channel"/>
    <property type="match status" value="1"/>
</dbReference>
<evidence type="ECO:0000256" key="2">
    <source>
        <dbReference type="ARBA" id="ARBA00008017"/>
    </source>
</evidence>
<feature type="domain" description="Mechanosensitive ion channel MscS" evidence="9">
    <location>
        <begin position="188"/>
        <end position="251"/>
    </location>
</feature>
<protein>
    <submittedName>
        <fullName evidence="12">Potassium efflux system KefA protein / Small-conductance mechanosensitive channel</fullName>
    </submittedName>
</protein>
<evidence type="ECO:0000256" key="7">
    <source>
        <dbReference type="SAM" id="MobiDB-lite"/>
    </source>
</evidence>
<sequence>MSFPDLSLPLSIILAQTDADASSEESVLENIGESALNGCGTDANAICKWVLDTTGNETLATLLGSVMPVLLSIVLVLIAAAVVARIARRLIAGAVRRTANESQEAIGRIARRAPGMADGLTVEERRVFEERSRQRADTIGGVIGSIVAFVVWMIAVFIVLGQLDIDIGPLVAGAGVVGVALGFGAQSLVKDFLSGTFMLLEDQYGIGDVVNVGEATGVVEAISLRVTRLRDVEGTVWHVPNGEISRVGNMSQLWSRSLLDIGVSYDTDLDHASAVLTEVAHGMAVDPEWDPEILEEPELWGVQQFGPNEVVLRLVMKTRPASQWKVNREFRRRLKKAFDDAGIEIPFPQRTIWVKQDVPAAGVPAAAMEPGVGDAPVDTSPPEDPAPPLPGD</sequence>
<evidence type="ECO:0000256" key="3">
    <source>
        <dbReference type="ARBA" id="ARBA00022475"/>
    </source>
</evidence>
<feature type="domain" description="Mechanosensitive ion channel MscS C-terminal" evidence="10">
    <location>
        <begin position="259"/>
        <end position="345"/>
    </location>
</feature>
<evidence type="ECO:0000259" key="9">
    <source>
        <dbReference type="Pfam" id="PF00924"/>
    </source>
</evidence>
<dbReference type="Gene3D" id="3.30.70.100">
    <property type="match status" value="1"/>
</dbReference>
<feature type="domain" description="Mechanosensitive ion channel transmembrane helices 2/3" evidence="11">
    <location>
        <begin position="146"/>
        <end position="186"/>
    </location>
</feature>
<keyword evidence="3" id="KW-1003">Cell membrane</keyword>
<gene>
    <name evidence="12" type="ORF">DVS28_a2267</name>
</gene>
<dbReference type="PANTHER" id="PTHR30460">
    <property type="entry name" value="MODERATE CONDUCTANCE MECHANOSENSITIVE CHANNEL YBIO"/>
    <property type="match status" value="1"/>
</dbReference>
<feature type="region of interest" description="Disordered" evidence="7">
    <location>
        <begin position="366"/>
        <end position="392"/>
    </location>
</feature>
<dbReference type="Proteomes" id="UP000264006">
    <property type="component" value="Chromosome"/>
</dbReference>
<evidence type="ECO:0000259" key="11">
    <source>
        <dbReference type="Pfam" id="PF21088"/>
    </source>
</evidence>
<dbReference type="InterPro" id="IPR011014">
    <property type="entry name" value="MscS_channel_TM-2"/>
</dbReference>
<dbReference type="GO" id="GO:0005886">
    <property type="term" value="C:plasma membrane"/>
    <property type="evidence" value="ECO:0007669"/>
    <property type="project" value="UniProtKB-SubCell"/>
</dbReference>
<dbReference type="OrthoDB" id="4638917at2"/>
<dbReference type="InterPro" id="IPR023408">
    <property type="entry name" value="MscS_beta-dom_sf"/>
</dbReference>
<evidence type="ECO:0000313" key="12">
    <source>
        <dbReference type="EMBL" id="AXV06949.1"/>
    </source>
</evidence>
<feature type="transmembrane region" description="Helical" evidence="8">
    <location>
        <begin position="66"/>
        <end position="87"/>
    </location>
</feature>
<evidence type="ECO:0000256" key="1">
    <source>
        <dbReference type="ARBA" id="ARBA00004651"/>
    </source>
</evidence>
<dbReference type="InterPro" id="IPR049142">
    <property type="entry name" value="MS_channel_1st"/>
</dbReference>
<dbReference type="Gene3D" id="1.10.287.1260">
    <property type="match status" value="1"/>
</dbReference>
<dbReference type="InterPro" id="IPR011066">
    <property type="entry name" value="MscS_channel_C_sf"/>
</dbReference>
<evidence type="ECO:0000259" key="10">
    <source>
        <dbReference type="Pfam" id="PF21082"/>
    </source>
</evidence>
<keyword evidence="6 8" id="KW-0472">Membrane</keyword>
<dbReference type="SUPFAM" id="SSF82689">
    <property type="entry name" value="Mechanosensitive channel protein MscS (YggB), C-terminal domain"/>
    <property type="match status" value="1"/>
</dbReference>
<dbReference type="Pfam" id="PF00924">
    <property type="entry name" value="MS_channel_2nd"/>
    <property type="match status" value="1"/>
</dbReference>
<evidence type="ECO:0000313" key="13">
    <source>
        <dbReference type="Proteomes" id="UP000264006"/>
    </source>
</evidence>
<feature type="compositionally biased region" description="Pro residues" evidence="7">
    <location>
        <begin position="382"/>
        <end position="392"/>
    </location>
</feature>
<dbReference type="KEGG" id="euz:DVS28_a2267"/>
<dbReference type="Gene3D" id="2.30.30.60">
    <property type="match status" value="1"/>
</dbReference>
<dbReference type="SUPFAM" id="SSF50182">
    <property type="entry name" value="Sm-like ribonucleoproteins"/>
    <property type="match status" value="1"/>
</dbReference>
<comment type="similarity">
    <text evidence="2">Belongs to the MscS (TC 1.A.23) family.</text>
</comment>
<dbReference type="FunFam" id="1.10.287.1260:FF:000005">
    <property type="entry name" value="Mechanosensitive ion channel family protein"/>
    <property type="match status" value="1"/>
</dbReference>
<dbReference type="EMBL" id="CP031165">
    <property type="protein sequence ID" value="AXV06949.1"/>
    <property type="molecule type" value="Genomic_DNA"/>
</dbReference>
<keyword evidence="5 8" id="KW-1133">Transmembrane helix</keyword>
<organism evidence="12 13">
    <name type="scientific">Euzebya pacifica</name>
    <dbReference type="NCBI Taxonomy" id="1608957"/>
    <lineage>
        <taxon>Bacteria</taxon>
        <taxon>Bacillati</taxon>
        <taxon>Actinomycetota</taxon>
        <taxon>Nitriliruptoria</taxon>
        <taxon>Euzebyales</taxon>
    </lineage>
</organism>
<dbReference type="GO" id="GO:0008381">
    <property type="term" value="F:mechanosensitive monoatomic ion channel activity"/>
    <property type="evidence" value="ECO:0007669"/>
    <property type="project" value="InterPro"/>
</dbReference>
<dbReference type="InterPro" id="IPR006685">
    <property type="entry name" value="MscS_channel_2nd"/>
</dbReference>
<name>A0A346XXK2_9ACTN</name>
<comment type="subcellular location">
    <subcellularLocation>
        <location evidence="1">Cell membrane</location>
        <topology evidence="1">Multi-pass membrane protein</topology>
    </subcellularLocation>
</comment>
<keyword evidence="13" id="KW-1185">Reference proteome</keyword>
<dbReference type="InterPro" id="IPR010920">
    <property type="entry name" value="LSM_dom_sf"/>
</dbReference>
<accession>A0A346XXK2</accession>
<feature type="transmembrane region" description="Helical" evidence="8">
    <location>
        <begin position="139"/>
        <end position="161"/>
    </location>
</feature>
<evidence type="ECO:0000256" key="5">
    <source>
        <dbReference type="ARBA" id="ARBA00022989"/>
    </source>
</evidence>
<feature type="transmembrane region" description="Helical" evidence="8">
    <location>
        <begin position="167"/>
        <end position="189"/>
    </location>
</feature>
<dbReference type="Pfam" id="PF21082">
    <property type="entry name" value="MS_channel_3rd"/>
    <property type="match status" value="1"/>
</dbReference>
<dbReference type="InterPro" id="IPR049278">
    <property type="entry name" value="MS_channel_C"/>
</dbReference>
<dbReference type="SUPFAM" id="SSF82861">
    <property type="entry name" value="Mechanosensitive channel protein MscS (YggB), transmembrane region"/>
    <property type="match status" value="1"/>
</dbReference>
<keyword evidence="4 8" id="KW-0812">Transmembrane</keyword>
<evidence type="ECO:0000256" key="6">
    <source>
        <dbReference type="ARBA" id="ARBA00023136"/>
    </source>
</evidence>
<evidence type="ECO:0000256" key="8">
    <source>
        <dbReference type="SAM" id="Phobius"/>
    </source>
</evidence>
<dbReference type="Pfam" id="PF21088">
    <property type="entry name" value="MS_channel_1st"/>
    <property type="match status" value="1"/>
</dbReference>
<reference evidence="12 13" key="1">
    <citation type="submission" date="2018-09" db="EMBL/GenBank/DDBJ databases">
        <title>Complete genome sequence of Euzebya sp. DY32-46 isolated from seawater of Pacific Ocean.</title>
        <authorList>
            <person name="Xu L."/>
            <person name="Wu Y.-H."/>
            <person name="Xu X.-W."/>
        </authorList>
    </citation>
    <scope>NUCLEOTIDE SEQUENCE [LARGE SCALE GENOMIC DNA]</scope>
    <source>
        <strain evidence="12 13">DY32-46</strain>
    </source>
</reference>
<dbReference type="PANTHER" id="PTHR30460:SF0">
    <property type="entry name" value="MODERATE CONDUCTANCE MECHANOSENSITIVE CHANNEL YBIO"/>
    <property type="match status" value="1"/>
</dbReference>